<organism evidence="1 3">
    <name type="scientific">Pseudomonas tohonis</name>
    <dbReference type="NCBI Taxonomy" id="2725477"/>
    <lineage>
        <taxon>Bacteria</taxon>
        <taxon>Pseudomonadati</taxon>
        <taxon>Pseudomonadota</taxon>
        <taxon>Gammaproteobacteria</taxon>
        <taxon>Pseudomonadales</taxon>
        <taxon>Pseudomonadaceae</taxon>
        <taxon>Pseudomonas</taxon>
    </lineage>
</organism>
<dbReference type="AlphaFoldDB" id="A0A6J4E7P7"/>
<gene>
    <name evidence="1" type="ORF">TUM18999_31550</name>
    <name evidence="2" type="ORF">TUM20286_35470</name>
</gene>
<dbReference type="InterPro" id="IPR015867">
    <property type="entry name" value="N-reg_PII/ATP_PRibTrfase_C"/>
</dbReference>
<reference evidence="1 3" key="1">
    <citation type="submission" date="2020-05" db="EMBL/GenBank/DDBJ databases">
        <title>Characterization of novel class B3 metallo-beta-lactamase from novel Pseudomonas species.</title>
        <authorList>
            <person name="Yamada K."/>
            <person name="Aoki K."/>
            <person name="Ishii Y."/>
        </authorList>
    </citation>
    <scope>NUCLEOTIDE SEQUENCE [LARGE SCALE GENOMIC DNA]</scope>
    <source>
        <strain evidence="1 3">TUM18999</strain>
        <strain evidence="2 4">TUM20286</strain>
    </source>
</reference>
<evidence type="ECO:0000313" key="1">
    <source>
        <dbReference type="EMBL" id="BCG24964.1"/>
    </source>
</evidence>
<protein>
    <recommendedName>
        <fullName evidence="5">DUF3240 domain-containing protein</fullName>
    </recommendedName>
</protein>
<dbReference type="EMBL" id="BQKM01000008">
    <property type="protein sequence ID" value="GJN53795.1"/>
    <property type="molecule type" value="Genomic_DNA"/>
</dbReference>
<sequence length="100" mass="11115">MPNIWLTLLCPPSLEEKLIDQLLVTTGTQVFTSTPVAAHGLSTSALDPVEQVMGRARAVQIQLVVDQDHVIHLLDTLREQFPRTGLRFWTSQINLLGELA</sequence>
<dbReference type="EMBL" id="AP023189">
    <property type="protein sequence ID" value="BCG24964.1"/>
    <property type="molecule type" value="Genomic_DNA"/>
</dbReference>
<dbReference type="Proteomes" id="UP001054892">
    <property type="component" value="Unassembled WGS sequence"/>
</dbReference>
<proteinExistence type="predicted"/>
<dbReference type="Proteomes" id="UP000509383">
    <property type="component" value="Chromosome"/>
</dbReference>
<dbReference type="Pfam" id="PF11582">
    <property type="entry name" value="DUF3240"/>
    <property type="match status" value="1"/>
</dbReference>
<dbReference type="RefSeq" id="WP_173175288.1">
    <property type="nucleotide sequence ID" value="NZ_AP023189.1"/>
</dbReference>
<dbReference type="InterPro" id="IPR021634">
    <property type="entry name" value="DUF3240"/>
</dbReference>
<name>A0A6J4E7P7_9PSED</name>
<keyword evidence="4" id="KW-1185">Reference proteome</keyword>
<evidence type="ECO:0000313" key="3">
    <source>
        <dbReference type="Proteomes" id="UP000509383"/>
    </source>
</evidence>
<evidence type="ECO:0008006" key="5">
    <source>
        <dbReference type="Google" id="ProtNLM"/>
    </source>
</evidence>
<accession>A0A6J4E7P7</accession>
<dbReference type="Gene3D" id="3.30.70.120">
    <property type="match status" value="1"/>
</dbReference>
<evidence type="ECO:0000313" key="4">
    <source>
        <dbReference type="Proteomes" id="UP001054892"/>
    </source>
</evidence>
<dbReference type="KEGG" id="ptw:TUM18999_31550"/>
<evidence type="ECO:0000313" key="2">
    <source>
        <dbReference type="EMBL" id="GJN53795.1"/>
    </source>
</evidence>